<evidence type="ECO:0000313" key="5">
    <source>
        <dbReference type="Proteomes" id="UP000192900"/>
    </source>
</evidence>
<dbReference type="GO" id="GO:0031640">
    <property type="term" value="P:killing of cells of another organism"/>
    <property type="evidence" value="ECO:0007669"/>
    <property type="project" value="UniProtKB-KW"/>
</dbReference>
<dbReference type="InterPro" id="IPR051018">
    <property type="entry name" value="Bacteriophage_GH24"/>
</dbReference>
<dbReference type="EMBL" id="CP019706">
    <property type="protein sequence ID" value="ARJ43489.1"/>
    <property type="molecule type" value="Genomic_DNA"/>
</dbReference>
<reference evidence="4 5" key="1">
    <citation type="submission" date="2017-02" db="EMBL/GenBank/DDBJ databases">
        <title>Complete genome sequence of the drought resistance-promoting endophyte Pantoea alhagi LTYR-11Z.</title>
        <authorList>
            <person name="Zhang L."/>
        </authorList>
    </citation>
    <scope>NUCLEOTIDE SEQUENCE [LARGE SCALE GENOMIC DNA]</scope>
    <source>
        <strain evidence="4 5">LTYR-11Z</strain>
    </source>
</reference>
<dbReference type="GO" id="GO:0009253">
    <property type="term" value="P:peptidoglycan catabolic process"/>
    <property type="evidence" value="ECO:0007669"/>
    <property type="project" value="InterPro"/>
</dbReference>
<dbReference type="InterPro" id="IPR023347">
    <property type="entry name" value="Lysozyme_dom_sf"/>
</dbReference>
<evidence type="ECO:0000256" key="3">
    <source>
        <dbReference type="RuleBase" id="RU003788"/>
    </source>
</evidence>
<dbReference type="Pfam" id="PF00959">
    <property type="entry name" value="Phage_lysozyme"/>
    <property type="match status" value="1"/>
</dbReference>
<gene>
    <name evidence="4" type="ORF">B1H58_16555</name>
</gene>
<keyword evidence="2 3" id="KW-0081">Bacteriolytic enzyme</keyword>
<dbReference type="GO" id="GO:0042742">
    <property type="term" value="P:defense response to bacterium"/>
    <property type="evidence" value="ECO:0007669"/>
    <property type="project" value="UniProtKB-KW"/>
</dbReference>
<evidence type="ECO:0000256" key="1">
    <source>
        <dbReference type="ARBA" id="ARBA00022529"/>
    </source>
</evidence>
<keyword evidence="5" id="KW-1185">Reference proteome</keyword>
<dbReference type="PANTHER" id="PTHR38107">
    <property type="match status" value="1"/>
</dbReference>
<dbReference type="Gene3D" id="1.10.530.40">
    <property type="match status" value="1"/>
</dbReference>
<sequence length="150" mass="17460">MTEAIQKEYTKKECDVLLDKTLYKYTIVLNNLPVMPVSTTVGFLDFAYNAGINAANNSTVKKRLAEGNYVQASKAVLQWRYVSQKKPDYSKGRWEHRNGKYYYDCSQYHQGKPNKLCYGLYTRRLMESELLAGTMTNKEEIQSYIHRFGK</sequence>
<dbReference type="InterPro" id="IPR023346">
    <property type="entry name" value="Lysozyme-like_dom_sf"/>
</dbReference>
<evidence type="ECO:0000313" key="4">
    <source>
        <dbReference type="EMBL" id="ARJ43489.1"/>
    </source>
</evidence>
<comment type="catalytic activity">
    <reaction evidence="3">
        <text>Hydrolysis of (1-&gt;4)-beta-linkages between N-acetylmuramic acid and N-acetyl-D-glucosamine residues in a peptidoglycan and between N-acetyl-D-glucosamine residues in chitodextrins.</text>
        <dbReference type="EC" id="3.2.1.17"/>
    </reaction>
</comment>
<proteinExistence type="inferred from homology"/>
<name>A0A1W6B8V2_9GAMM</name>
<dbReference type="KEGG" id="palh:B1H58_16555"/>
<dbReference type="GO" id="GO:0003796">
    <property type="term" value="F:lysozyme activity"/>
    <property type="evidence" value="ECO:0007669"/>
    <property type="project" value="UniProtKB-EC"/>
</dbReference>
<dbReference type="GO" id="GO:0016998">
    <property type="term" value="P:cell wall macromolecule catabolic process"/>
    <property type="evidence" value="ECO:0007669"/>
    <property type="project" value="InterPro"/>
</dbReference>
<dbReference type="PANTHER" id="PTHR38107:SF3">
    <property type="entry name" value="LYSOZYME RRRD-RELATED"/>
    <property type="match status" value="1"/>
</dbReference>
<keyword evidence="1 3" id="KW-0929">Antimicrobial</keyword>
<dbReference type="Proteomes" id="UP000192900">
    <property type="component" value="Chromosome"/>
</dbReference>
<dbReference type="SUPFAM" id="SSF53955">
    <property type="entry name" value="Lysozyme-like"/>
    <property type="match status" value="1"/>
</dbReference>
<dbReference type="InterPro" id="IPR002196">
    <property type="entry name" value="Glyco_hydro_24"/>
</dbReference>
<organism evidence="4 5">
    <name type="scientific">Pantoea alhagi</name>
    <dbReference type="NCBI Taxonomy" id="1891675"/>
    <lineage>
        <taxon>Bacteria</taxon>
        <taxon>Pseudomonadati</taxon>
        <taxon>Pseudomonadota</taxon>
        <taxon>Gammaproteobacteria</taxon>
        <taxon>Enterobacterales</taxon>
        <taxon>Erwiniaceae</taxon>
        <taxon>Pantoea</taxon>
    </lineage>
</organism>
<dbReference type="EC" id="3.2.1.17" evidence="3"/>
<protein>
    <recommendedName>
        <fullName evidence="3">Lysozyme</fullName>
        <ecNumber evidence="3">3.2.1.17</ecNumber>
    </recommendedName>
</protein>
<comment type="similarity">
    <text evidence="3">Belongs to the glycosyl hydrolase 24 family.</text>
</comment>
<dbReference type="AlphaFoldDB" id="A0A1W6B8V2"/>
<evidence type="ECO:0000256" key="2">
    <source>
        <dbReference type="ARBA" id="ARBA00022638"/>
    </source>
</evidence>
<keyword evidence="3" id="KW-0326">Glycosidase</keyword>
<keyword evidence="3" id="KW-0378">Hydrolase</keyword>
<accession>A0A1W6B8V2</accession>